<dbReference type="InterPro" id="IPR009003">
    <property type="entry name" value="Peptidase_S1_PA"/>
</dbReference>
<dbReference type="InterPro" id="IPR001478">
    <property type="entry name" value="PDZ"/>
</dbReference>
<dbReference type="Pfam" id="PF13365">
    <property type="entry name" value="Trypsin_2"/>
    <property type="match status" value="1"/>
</dbReference>
<feature type="domain" description="PDZ" evidence="3">
    <location>
        <begin position="231"/>
        <end position="318"/>
    </location>
</feature>
<dbReference type="SMART" id="SM00228">
    <property type="entry name" value="PDZ"/>
    <property type="match status" value="1"/>
</dbReference>
<keyword evidence="2" id="KW-0378">Hydrolase</keyword>
<dbReference type="STRING" id="1882918.BCY86_02645"/>
<dbReference type="KEGG" id="pabo:BCY86_02645"/>
<dbReference type="SUPFAM" id="SSF50494">
    <property type="entry name" value="Trypsin-like serine proteases"/>
    <property type="match status" value="1"/>
</dbReference>
<proteinExistence type="predicted"/>
<dbReference type="PROSITE" id="PS50106">
    <property type="entry name" value="PDZ"/>
    <property type="match status" value="1"/>
</dbReference>
<dbReference type="Gene3D" id="2.30.42.10">
    <property type="match status" value="1"/>
</dbReference>
<name>A0A1L6MZB0_9BACT</name>
<dbReference type="PANTHER" id="PTHR43343">
    <property type="entry name" value="PEPTIDASE S12"/>
    <property type="match status" value="1"/>
</dbReference>
<dbReference type="InterPro" id="IPR001940">
    <property type="entry name" value="Peptidase_S1C"/>
</dbReference>
<sequence length="340" mass="36343">MASGSTEGQCTVNFVPIVRRADVSVVTIYTEGEEKEPLPLFFPYRIPRRPLKGLGSGFVLERKGLILTNNHVIEGADDIWVTLSDKISDGFKIPAKVVGRDPETDIAVIRITANDLTPVELGDSDLVEPGEWVVAIGNPFGLSHTVSVGIVSAVGRTGTDISLDSGYYNFIQTDAAINPGNSGGPLYNLSGQVVGINTAIRGGGAQGIGFVIPINMVKQLLPMLLRDGYVTRSELGIWVIEAQKLNPEDRKELNLVDSKAIVVGSVSPSGPADKGGVMPGDVILKFDGVSIKNESHLQWLASTAGVGKTVTLHVSRKGKTFDLQVTLGQMNKGKRRIFRG</sequence>
<keyword evidence="1" id="KW-0645">Protease</keyword>
<reference evidence="4 5" key="1">
    <citation type="submission" date="2016-08" db="EMBL/GenBank/DDBJ databases">
        <title>Identification and validation of antigenic proteins from Pajaroellobacter abortibovis using de-novo genome sequence assembly and reverse vaccinology.</title>
        <authorList>
            <person name="Welly B.T."/>
            <person name="Miller M.R."/>
            <person name="Stott J.L."/>
            <person name="Blanchard M.T."/>
            <person name="Islas-Trejo A.D."/>
            <person name="O'Rourke S.M."/>
            <person name="Young A.E."/>
            <person name="Medrano J.F."/>
            <person name="Van Eenennaam A.L."/>
        </authorList>
    </citation>
    <scope>NUCLEOTIDE SEQUENCE [LARGE SCALE GENOMIC DNA]</scope>
    <source>
        <strain evidence="4 5">BTF92-0548A/99-0131</strain>
    </source>
</reference>
<evidence type="ECO:0000256" key="2">
    <source>
        <dbReference type="ARBA" id="ARBA00022801"/>
    </source>
</evidence>
<protein>
    <recommendedName>
        <fullName evidence="3">PDZ domain-containing protein</fullName>
    </recommendedName>
</protein>
<dbReference type="GO" id="GO:0006508">
    <property type="term" value="P:proteolysis"/>
    <property type="evidence" value="ECO:0007669"/>
    <property type="project" value="UniProtKB-KW"/>
</dbReference>
<dbReference type="Gene3D" id="2.40.10.120">
    <property type="match status" value="1"/>
</dbReference>
<dbReference type="Pfam" id="PF13180">
    <property type="entry name" value="PDZ_2"/>
    <property type="match status" value="1"/>
</dbReference>
<dbReference type="GO" id="GO:0004252">
    <property type="term" value="F:serine-type endopeptidase activity"/>
    <property type="evidence" value="ECO:0007669"/>
    <property type="project" value="InterPro"/>
</dbReference>
<evidence type="ECO:0000259" key="3">
    <source>
        <dbReference type="PROSITE" id="PS50106"/>
    </source>
</evidence>
<dbReference type="InterPro" id="IPR051201">
    <property type="entry name" value="Chloro_Bact_Ser_Proteases"/>
</dbReference>
<dbReference type="AlphaFoldDB" id="A0A1L6MZB0"/>
<dbReference type="PANTHER" id="PTHR43343:SF3">
    <property type="entry name" value="PROTEASE DO-LIKE 8, CHLOROPLASTIC"/>
    <property type="match status" value="1"/>
</dbReference>
<dbReference type="Proteomes" id="UP000185544">
    <property type="component" value="Chromosome"/>
</dbReference>
<dbReference type="EMBL" id="CP016908">
    <property type="protein sequence ID" value="APS00856.1"/>
    <property type="molecule type" value="Genomic_DNA"/>
</dbReference>
<evidence type="ECO:0000313" key="5">
    <source>
        <dbReference type="Proteomes" id="UP000185544"/>
    </source>
</evidence>
<accession>A0A1L6MZB0</accession>
<dbReference type="PRINTS" id="PR00834">
    <property type="entry name" value="PROTEASES2C"/>
</dbReference>
<dbReference type="SUPFAM" id="SSF50156">
    <property type="entry name" value="PDZ domain-like"/>
    <property type="match status" value="1"/>
</dbReference>
<dbReference type="InterPro" id="IPR036034">
    <property type="entry name" value="PDZ_sf"/>
</dbReference>
<gene>
    <name evidence="4" type="ORF">BCY86_02645</name>
</gene>
<keyword evidence="5" id="KW-1185">Reference proteome</keyword>
<evidence type="ECO:0000313" key="4">
    <source>
        <dbReference type="EMBL" id="APS00856.1"/>
    </source>
</evidence>
<organism evidence="4 5">
    <name type="scientific">Pajaroellobacter abortibovis</name>
    <dbReference type="NCBI Taxonomy" id="1882918"/>
    <lineage>
        <taxon>Bacteria</taxon>
        <taxon>Pseudomonadati</taxon>
        <taxon>Myxococcota</taxon>
        <taxon>Polyangia</taxon>
        <taxon>Polyangiales</taxon>
        <taxon>Polyangiaceae</taxon>
    </lineage>
</organism>
<evidence type="ECO:0000256" key="1">
    <source>
        <dbReference type="ARBA" id="ARBA00022670"/>
    </source>
</evidence>